<feature type="domain" description="Elongation factor P C-terminal" evidence="11">
    <location>
        <begin position="132"/>
        <end position="187"/>
    </location>
</feature>
<dbReference type="FunFam" id="2.40.50.140:FF:000004">
    <property type="entry name" value="Elongation factor P"/>
    <property type="match status" value="1"/>
</dbReference>
<dbReference type="NCBIfam" id="NF001810">
    <property type="entry name" value="PRK00529.1"/>
    <property type="match status" value="1"/>
</dbReference>
<dbReference type="PANTHER" id="PTHR30053">
    <property type="entry name" value="ELONGATION FACTOR P"/>
    <property type="match status" value="1"/>
</dbReference>
<dbReference type="GO" id="GO:0003746">
    <property type="term" value="F:translation elongation factor activity"/>
    <property type="evidence" value="ECO:0007669"/>
    <property type="project" value="UniProtKB-UniRule"/>
</dbReference>
<evidence type="ECO:0000256" key="4">
    <source>
        <dbReference type="ARBA" id="ARBA00022490"/>
    </source>
</evidence>
<protein>
    <recommendedName>
        <fullName evidence="8 9">Elongation factor P</fullName>
        <shortName evidence="8">EF-P</shortName>
    </recommendedName>
</protein>
<reference evidence="13 14" key="1">
    <citation type="submission" date="2015-05" db="EMBL/GenBank/DDBJ databases">
        <title>Complete genome of Marinobacter psychrophilus strain 20041T isolated from sea-ice of the Canadian Basin.</title>
        <authorList>
            <person name="Song L."/>
            <person name="Ren L."/>
            <person name="Yu Y."/>
            <person name="Wang X."/>
        </authorList>
    </citation>
    <scope>NUCLEOTIDE SEQUENCE [LARGE SCALE GENOMIC DNA]</scope>
    <source>
        <strain evidence="13 14">20041</strain>
    </source>
</reference>
<dbReference type="GO" id="GO:0005829">
    <property type="term" value="C:cytosol"/>
    <property type="evidence" value="ECO:0007669"/>
    <property type="project" value="UniProtKB-ARBA"/>
</dbReference>
<dbReference type="FunFam" id="2.30.30.30:FF:000003">
    <property type="entry name" value="Elongation factor P"/>
    <property type="match status" value="1"/>
</dbReference>
<keyword evidence="4 8" id="KW-0963">Cytoplasm</keyword>
<evidence type="ECO:0000256" key="9">
    <source>
        <dbReference type="NCBIfam" id="TIGR00038"/>
    </source>
</evidence>
<keyword evidence="5 8" id="KW-0251">Elongation factor</keyword>
<organism evidence="13 14">
    <name type="scientific">Marinobacter psychrophilus</name>
    <dbReference type="NCBI Taxonomy" id="330734"/>
    <lineage>
        <taxon>Bacteria</taxon>
        <taxon>Pseudomonadati</taxon>
        <taxon>Pseudomonadota</taxon>
        <taxon>Gammaproteobacteria</taxon>
        <taxon>Pseudomonadales</taxon>
        <taxon>Marinobacteraceae</taxon>
        <taxon>Marinobacter</taxon>
    </lineage>
</organism>
<evidence type="ECO:0000256" key="7">
    <source>
        <dbReference type="ARBA" id="ARBA00023278"/>
    </source>
</evidence>
<gene>
    <name evidence="8" type="primary">efp</name>
    <name evidence="13" type="ORF">ABA45_13070</name>
</gene>
<evidence type="ECO:0000256" key="10">
    <source>
        <dbReference type="RuleBase" id="RU004389"/>
    </source>
</evidence>
<dbReference type="HAMAP" id="MF_00141">
    <property type="entry name" value="EF_P"/>
    <property type="match status" value="1"/>
</dbReference>
<feature type="modified residue" description="N6-(3,6-diaminohexanoyl)-5-hydroxylysine" evidence="8">
    <location>
        <position position="34"/>
    </location>
</feature>
<dbReference type="UniPathway" id="UPA00345"/>
<dbReference type="InterPro" id="IPR013852">
    <property type="entry name" value="Transl_elong_P/YeiP_CS"/>
</dbReference>
<comment type="subcellular location">
    <subcellularLocation>
        <location evidence="1 8">Cytoplasm</location>
    </subcellularLocation>
</comment>
<dbReference type="GO" id="GO:0043043">
    <property type="term" value="P:peptide biosynthetic process"/>
    <property type="evidence" value="ECO:0007669"/>
    <property type="project" value="InterPro"/>
</dbReference>
<evidence type="ECO:0000256" key="1">
    <source>
        <dbReference type="ARBA" id="ARBA00004496"/>
    </source>
</evidence>
<keyword evidence="7 8" id="KW-0379">Hydroxylation</keyword>
<dbReference type="InterPro" id="IPR020599">
    <property type="entry name" value="Transl_elong_fac_P/YeiP"/>
</dbReference>
<dbReference type="InterPro" id="IPR012340">
    <property type="entry name" value="NA-bd_OB-fold"/>
</dbReference>
<evidence type="ECO:0000256" key="3">
    <source>
        <dbReference type="ARBA" id="ARBA00009479"/>
    </source>
</evidence>
<feature type="domain" description="Translation elongation factor P/YeiP central" evidence="12">
    <location>
        <begin position="69"/>
        <end position="124"/>
    </location>
</feature>
<dbReference type="FunFam" id="2.40.50.140:FF:000009">
    <property type="entry name" value="Elongation factor P"/>
    <property type="match status" value="1"/>
</dbReference>
<evidence type="ECO:0000256" key="6">
    <source>
        <dbReference type="ARBA" id="ARBA00022917"/>
    </source>
</evidence>
<proteinExistence type="inferred from homology"/>
<dbReference type="CDD" id="cd05794">
    <property type="entry name" value="S1_EF-P_repeat_2"/>
    <property type="match status" value="1"/>
</dbReference>
<dbReference type="SUPFAM" id="SSF50249">
    <property type="entry name" value="Nucleic acid-binding proteins"/>
    <property type="match status" value="2"/>
</dbReference>
<dbReference type="AlphaFoldDB" id="A0A0H4I662"/>
<comment type="similarity">
    <text evidence="3 8 10">Belongs to the elongation factor P family.</text>
</comment>
<dbReference type="Gene3D" id="2.40.50.140">
    <property type="entry name" value="Nucleic acid-binding proteins"/>
    <property type="match status" value="2"/>
</dbReference>
<sequence length="190" mass="21129">MASYSTNEFRGGLKVLFEGDPCIILENEFVKPGKGQGFSRVRLRNLMTNRVWDRTFKSNESLEGADVMDQDMEYLYTDGQFWHFMLTDGSFEQYAADGKAVGDTLKWLKEQNVYTVTLFNGAPLTITPPNFVELEVVETDPGMKGDTAQGGSKPATLSTGAVVSVPLFITIGEVLKVDTRTGEYMNRVKS</sequence>
<evidence type="ECO:0000256" key="5">
    <source>
        <dbReference type="ARBA" id="ARBA00022768"/>
    </source>
</evidence>
<dbReference type="SMART" id="SM01185">
    <property type="entry name" value="EFP"/>
    <property type="match status" value="1"/>
</dbReference>
<evidence type="ECO:0000313" key="14">
    <source>
        <dbReference type="Proteomes" id="UP000036406"/>
    </source>
</evidence>
<dbReference type="NCBIfam" id="TIGR00038">
    <property type="entry name" value="efp"/>
    <property type="match status" value="1"/>
</dbReference>
<comment type="function">
    <text evidence="8">Involved in peptide bond synthesis. Alleviates ribosome stalling that occurs when 3 or more consecutive Pro residues or the sequence PPG is present in a protein, possibly by augmenting the peptidyl transferase activity of the ribosome. Modification of Lys-34 is required for alleviation.</text>
</comment>
<dbReference type="PIRSF" id="PIRSF005901">
    <property type="entry name" value="EF-P"/>
    <property type="match status" value="1"/>
</dbReference>
<dbReference type="SMART" id="SM00841">
    <property type="entry name" value="Elong-fact-P_C"/>
    <property type="match status" value="1"/>
</dbReference>
<dbReference type="InterPro" id="IPR011768">
    <property type="entry name" value="Transl_elongation_fac_P"/>
</dbReference>
<dbReference type="PROSITE" id="PS01275">
    <property type="entry name" value="EFP"/>
    <property type="match status" value="1"/>
</dbReference>
<accession>A0A0H4I662</accession>
<dbReference type="Pfam" id="PF01132">
    <property type="entry name" value="EFP"/>
    <property type="match status" value="1"/>
</dbReference>
<dbReference type="SUPFAM" id="SSF50104">
    <property type="entry name" value="Translation proteins SH3-like domain"/>
    <property type="match status" value="1"/>
</dbReference>
<dbReference type="InterPro" id="IPR001059">
    <property type="entry name" value="Transl_elong_P/YeiP_cen"/>
</dbReference>
<dbReference type="STRING" id="330734.ABA45_13070"/>
<evidence type="ECO:0000313" key="13">
    <source>
        <dbReference type="EMBL" id="AKO53230.1"/>
    </source>
</evidence>
<evidence type="ECO:0000259" key="12">
    <source>
        <dbReference type="SMART" id="SM01185"/>
    </source>
</evidence>
<comment type="PTM">
    <text evidence="8">May be beta-lysylated on the epsilon-amino group of Lys-34 by the combined action of EpmA and EpmB, and then hydroxylated on the C5 position of the same residue by EpmC (if this protein is present). Lysylation is critical for the stimulatory effect of EF-P on peptide-bond formation. The lysylation moiety may extend toward the peptidyltransferase center and stabilize the terminal 3-CCA end of the tRNA. Hydroxylation of the C5 position on Lys-34 may allow additional potential stabilizing hydrogen-bond interactions with the P-tRNA.</text>
</comment>
<dbReference type="InterPro" id="IPR015365">
    <property type="entry name" value="Elong-fact-P_C"/>
</dbReference>
<dbReference type="InterPro" id="IPR014722">
    <property type="entry name" value="Rib_uL2_dom2"/>
</dbReference>
<dbReference type="CDD" id="cd04470">
    <property type="entry name" value="S1_EF-P_repeat_1"/>
    <property type="match status" value="1"/>
</dbReference>
<dbReference type="KEGG" id="mpq:ABA45_13070"/>
<dbReference type="RefSeq" id="WP_014872049.1">
    <property type="nucleotide sequence ID" value="NZ_CP011494.1"/>
</dbReference>
<dbReference type="InterPro" id="IPR013185">
    <property type="entry name" value="Transl_elong_KOW-like"/>
</dbReference>
<evidence type="ECO:0000256" key="2">
    <source>
        <dbReference type="ARBA" id="ARBA00004815"/>
    </source>
</evidence>
<dbReference type="EMBL" id="CP011494">
    <property type="protein sequence ID" value="AKO53230.1"/>
    <property type="molecule type" value="Genomic_DNA"/>
</dbReference>
<name>A0A0H4I662_9GAMM</name>
<evidence type="ECO:0000259" key="11">
    <source>
        <dbReference type="SMART" id="SM00841"/>
    </source>
</evidence>
<keyword evidence="6 8" id="KW-0648">Protein biosynthesis</keyword>
<dbReference type="Proteomes" id="UP000036406">
    <property type="component" value="Chromosome"/>
</dbReference>
<dbReference type="Pfam" id="PF09285">
    <property type="entry name" value="Elong-fact-P_C"/>
    <property type="match status" value="1"/>
</dbReference>
<dbReference type="Pfam" id="PF08207">
    <property type="entry name" value="EFP_N"/>
    <property type="match status" value="1"/>
</dbReference>
<comment type="pathway">
    <text evidence="2 8">Protein biosynthesis; polypeptide chain elongation.</text>
</comment>
<dbReference type="Gene3D" id="2.30.30.30">
    <property type="match status" value="1"/>
</dbReference>
<evidence type="ECO:0000256" key="8">
    <source>
        <dbReference type="HAMAP-Rule" id="MF_00141"/>
    </source>
</evidence>
<dbReference type="PANTHER" id="PTHR30053:SF12">
    <property type="entry name" value="ELONGATION FACTOR P (EF-P) FAMILY PROTEIN"/>
    <property type="match status" value="1"/>
</dbReference>
<dbReference type="InterPro" id="IPR008991">
    <property type="entry name" value="Translation_prot_SH3-like_sf"/>
</dbReference>
<keyword evidence="14" id="KW-1185">Reference proteome</keyword>
<dbReference type="PATRIC" id="fig|330734.3.peg.2736"/>